<organism evidence="2 3">
    <name type="scientific">Phytomonospora endophytica</name>
    <dbReference type="NCBI Taxonomy" id="714109"/>
    <lineage>
        <taxon>Bacteria</taxon>
        <taxon>Bacillati</taxon>
        <taxon>Actinomycetota</taxon>
        <taxon>Actinomycetes</taxon>
        <taxon>Micromonosporales</taxon>
        <taxon>Micromonosporaceae</taxon>
        <taxon>Phytomonospora</taxon>
    </lineage>
</organism>
<evidence type="ECO:0000256" key="1">
    <source>
        <dbReference type="ARBA" id="ARBA00023125"/>
    </source>
</evidence>
<dbReference type="PANTHER" id="PTHR33221:SF5">
    <property type="entry name" value="HTH-TYPE TRANSCRIPTIONAL REGULATOR ISCR"/>
    <property type="match status" value="1"/>
</dbReference>
<sequence>MQVSARGDYAVRAAVALASAHPDTVSAQTLADEQSLPHKFLEAVLADLRRAGLVRSVRGADGGYRLAREPGAISVGAVLRAVDGPLAGVRGQRPEDVTYDGAAAHLPELWIAVRAAVRNVLDEVTLAQVASGKLPARVRRLVTAPDAWEPR</sequence>
<dbReference type="Gene3D" id="1.10.10.10">
    <property type="entry name" value="Winged helix-like DNA-binding domain superfamily/Winged helix DNA-binding domain"/>
    <property type="match status" value="1"/>
</dbReference>
<dbReference type="InterPro" id="IPR030489">
    <property type="entry name" value="TR_Rrf2-type_CS"/>
</dbReference>
<dbReference type="EMBL" id="JACHGT010000015">
    <property type="protein sequence ID" value="MBB6038122.1"/>
    <property type="molecule type" value="Genomic_DNA"/>
</dbReference>
<dbReference type="PROSITE" id="PS01332">
    <property type="entry name" value="HTH_RRF2_1"/>
    <property type="match status" value="1"/>
</dbReference>
<dbReference type="RefSeq" id="WP_184790924.1">
    <property type="nucleotide sequence ID" value="NZ_BONT01000047.1"/>
</dbReference>
<accession>A0A841FX61</accession>
<name>A0A841FX61_9ACTN</name>
<dbReference type="InterPro" id="IPR036390">
    <property type="entry name" value="WH_DNA-bd_sf"/>
</dbReference>
<dbReference type="PANTHER" id="PTHR33221">
    <property type="entry name" value="WINGED HELIX-TURN-HELIX TRANSCRIPTIONAL REGULATOR, RRF2 FAMILY"/>
    <property type="match status" value="1"/>
</dbReference>
<proteinExistence type="predicted"/>
<comment type="caution">
    <text evidence="2">The sequence shown here is derived from an EMBL/GenBank/DDBJ whole genome shotgun (WGS) entry which is preliminary data.</text>
</comment>
<dbReference type="Proteomes" id="UP000548476">
    <property type="component" value="Unassembled WGS sequence"/>
</dbReference>
<evidence type="ECO:0000313" key="3">
    <source>
        <dbReference type="Proteomes" id="UP000548476"/>
    </source>
</evidence>
<dbReference type="SUPFAM" id="SSF46785">
    <property type="entry name" value="Winged helix' DNA-binding domain"/>
    <property type="match status" value="1"/>
</dbReference>
<protein>
    <submittedName>
        <fullName evidence="2">Rrf2 family protein</fullName>
    </submittedName>
</protein>
<dbReference type="InterPro" id="IPR000944">
    <property type="entry name" value="Tscrpt_reg_Rrf2"/>
</dbReference>
<dbReference type="Pfam" id="PF02082">
    <property type="entry name" value="Rrf2"/>
    <property type="match status" value="1"/>
</dbReference>
<dbReference type="GO" id="GO:0005829">
    <property type="term" value="C:cytosol"/>
    <property type="evidence" value="ECO:0007669"/>
    <property type="project" value="TreeGrafter"/>
</dbReference>
<dbReference type="GO" id="GO:0003700">
    <property type="term" value="F:DNA-binding transcription factor activity"/>
    <property type="evidence" value="ECO:0007669"/>
    <property type="project" value="TreeGrafter"/>
</dbReference>
<dbReference type="NCBIfam" id="TIGR00738">
    <property type="entry name" value="rrf2_super"/>
    <property type="match status" value="1"/>
</dbReference>
<keyword evidence="3" id="KW-1185">Reference proteome</keyword>
<keyword evidence="1" id="KW-0238">DNA-binding</keyword>
<gene>
    <name evidence="2" type="ORF">HNR73_006002</name>
</gene>
<dbReference type="InterPro" id="IPR036388">
    <property type="entry name" value="WH-like_DNA-bd_sf"/>
</dbReference>
<reference evidence="2 3" key="1">
    <citation type="submission" date="2020-08" db="EMBL/GenBank/DDBJ databases">
        <title>Genomic Encyclopedia of Type Strains, Phase IV (KMG-IV): sequencing the most valuable type-strain genomes for metagenomic binning, comparative biology and taxonomic classification.</title>
        <authorList>
            <person name="Goeker M."/>
        </authorList>
    </citation>
    <scope>NUCLEOTIDE SEQUENCE [LARGE SCALE GENOMIC DNA]</scope>
    <source>
        <strain evidence="2 3">YIM 65646</strain>
    </source>
</reference>
<dbReference type="AlphaFoldDB" id="A0A841FX61"/>
<evidence type="ECO:0000313" key="2">
    <source>
        <dbReference type="EMBL" id="MBB6038122.1"/>
    </source>
</evidence>
<dbReference type="GO" id="GO:0003677">
    <property type="term" value="F:DNA binding"/>
    <property type="evidence" value="ECO:0007669"/>
    <property type="project" value="UniProtKB-KW"/>
</dbReference>
<dbReference type="PROSITE" id="PS51197">
    <property type="entry name" value="HTH_RRF2_2"/>
    <property type="match status" value="1"/>
</dbReference>